<protein>
    <submittedName>
        <fullName evidence="3">Uncharacterized protein (DUF2147 family)</fullName>
    </submittedName>
</protein>
<evidence type="ECO:0000313" key="4">
    <source>
        <dbReference type="Proteomes" id="UP000244081"/>
    </source>
</evidence>
<reference evidence="3 4" key="1">
    <citation type="submission" date="2018-04" db="EMBL/GenBank/DDBJ databases">
        <title>Genomic Encyclopedia of Archaeal and Bacterial Type Strains, Phase II (KMG-II): from individual species to whole genera.</title>
        <authorList>
            <person name="Goeker M."/>
        </authorList>
    </citation>
    <scope>NUCLEOTIDE SEQUENCE [LARGE SCALE GENOMIC DNA]</scope>
    <source>
        <strain evidence="3 4">DSM 23382</strain>
    </source>
</reference>
<accession>A0A2T5VCF1</accession>
<name>A0A2T5VCF1_9HYPH</name>
<keyword evidence="1" id="KW-0732">Signal</keyword>
<evidence type="ECO:0000313" key="3">
    <source>
        <dbReference type="EMBL" id="PTW61443.1"/>
    </source>
</evidence>
<keyword evidence="4" id="KW-1185">Reference proteome</keyword>
<dbReference type="InterPro" id="IPR019223">
    <property type="entry name" value="DUF2147"/>
</dbReference>
<dbReference type="Pfam" id="PF09917">
    <property type="entry name" value="DUF2147"/>
    <property type="match status" value="1"/>
</dbReference>
<dbReference type="PANTHER" id="PTHR36919:SF2">
    <property type="entry name" value="BLL6627 PROTEIN"/>
    <property type="match status" value="1"/>
</dbReference>
<organism evidence="3 4">
    <name type="scientific">Breoghania corrubedonensis</name>
    <dbReference type="NCBI Taxonomy" id="665038"/>
    <lineage>
        <taxon>Bacteria</taxon>
        <taxon>Pseudomonadati</taxon>
        <taxon>Pseudomonadota</taxon>
        <taxon>Alphaproteobacteria</taxon>
        <taxon>Hyphomicrobiales</taxon>
        <taxon>Stappiaceae</taxon>
        <taxon>Breoghania</taxon>
    </lineage>
</organism>
<dbReference type="PANTHER" id="PTHR36919">
    <property type="entry name" value="BLR1215 PROTEIN"/>
    <property type="match status" value="1"/>
</dbReference>
<comment type="caution">
    <text evidence="3">The sequence shown here is derived from an EMBL/GenBank/DDBJ whole genome shotgun (WGS) entry which is preliminary data.</text>
</comment>
<feature type="chain" id="PRO_5015611806" evidence="1">
    <location>
        <begin position="28"/>
        <end position="142"/>
    </location>
</feature>
<dbReference type="EMBL" id="QAYG01000002">
    <property type="protein sequence ID" value="PTW61443.1"/>
    <property type="molecule type" value="Genomic_DNA"/>
</dbReference>
<dbReference type="AlphaFoldDB" id="A0A2T5VCF1"/>
<sequence>MRKAIKVLSVATGIAIAGALTMGAAAAADAEGTWARPSGSSQIRIAPCGSALCGKLVWLRDKGKKDENNPDTSKRDRSLLGVLTVYGMKPAGENEWRGKVYNAEDGKTYTGKMELITPSKLKLSGCVLGGLICKGETWRRVK</sequence>
<dbReference type="OrthoDB" id="9811671at2"/>
<dbReference type="RefSeq" id="WP_107989304.1">
    <property type="nucleotide sequence ID" value="NZ_QAYG01000002.1"/>
</dbReference>
<gene>
    <name evidence="3" type="ORF">C8N35_102153</name>
</gene>
<dbReference type="Gene3D" id="2.40.128.520">
    <property type="match status" value="1"/>
</dbReference>
<feature type="domain" description="DUF2147" evidence="2">
    <location>
        <begin position="32"/>
        <end position="140"/>
    </location>
</feature>
<evidence type="ECO:0000256" key="1">
    <source>
        <dbReference type="SAM" id="SignalP"/>
    </source>
</evidence>
<feature type="signal peptide" evidence="1">
    <location>
        <begin position="1"/>
        <end position="27"/>
    </location>
</feature>
<dbReference type="Proteomes" id="UP000244081">
    <property type="component" value="Unassembled WGS sequence"/>
</dbReference>
<proteinExistence type="predicted"/>
<evidence type="ECO:0000259" key="2">
    <source>
        <dbReference type="Pfam" id="PF09917"/>
    </source>
</evidence>